<dbReference type="SUPFAM" id="SSF47986">
    <property type="entry name" value="DEATH domain"/>
    <property type="match status" value="1"/>
</dbReference>
<dbReference type="Proteomes" id="UP000005408">
    <property type="component" value="Unassembled WGS sequence"/>
</dbReference>
<evidence type="ECO:0000313" key="7">
    <source>
        <dbReference type="EnsemblMetazoa" id="G32472.1:cds"/>
    </source>
</evidence>
<proteinExistence type="predicted"/>
<protein>
    <recommendedName>
        <fullName evidence="6">Caspase recruitment domain-containing protein</fullName>
    </recommendedName>
</protein>
<sequence length="111" mass="13046">MDLLLNELNVDEIDSLKREIWPLLRTHKVKPLEILPFIRGLSENDIDEITSAAKNRTQNDSIDNLYEALRRRNLDCFKSFLAALLEHEYGNLWMAIMEIGKKKLSKRNHQL</sequence>
<dbReference type="GO" id="GO:0005737">
    <property type="term" value="C:cytoplasm"/>
    <property type="evidence" value="ECO:0007669"/>
    <property type="project" value="UniProtKB-ARBA"/>
</dbReference>
<keyword evidence="4" id="KW-0832">Ubl conjugation</keyword>
<feature type="domain" description="Caspase recruitment" evidence="6">
    <location>
        <begin position="27"/>
        <end position="96"/>
    </location>
</feature>
<name>A0A8W8MIH1_MAGGI</name>
<reference evidence="7" key="1">
    <citation type="submission" date="2022-08" db="UniProtKB">
        <authorList>
            <consortium name="EnsemblMetazoa"/>
        </authorList>
    </citation>
    <scope>IDENTIFICATION</scope>
    <source>
        <strain evidence="7">05x7-T-G4-1.051#20</strain>
    </source>
</reference>
<dbReference type="EnsemblMetazoa" id="G32472.1">
    <property type="protein sequence ID" value="G32472.1:cds"/>
    <property type="gene ID" value="G32472"/>
</dbReference>
<dbReference type="InterPro" id="IPR031964">
    <property type="entry name" value="CARD_dom"/>
</dbReference>
<keyword evidence="8" id="KW-1185">Reference proteome</keyword>
<keyword evidence="5" id="KW-0391">Immunity</keyword>
<evidence type="ECO:0000256" key="3">
    <source>
        <dbReference type="ARBA" id="ARBA00022588"/>
    </source>
</evidence>
<dbReference type="GO" id="GO:0045087">
    <property type="term" value="P:innate immune response"/>
    <property type="evidence" value="ECO:0007669"/>
    <property type="project" value="UniProtKB-KW"/>
</dbReference>
<evidence type="ECO:0000256" key="4">
    <source>
        <dbReference type="ARBA" id="ARBA00022843"/>
    </source>
</evidence>
<keyword evidence="2" id="KW-0597">Phosphoprotein</keyword>
<dbReference type="Pfam" id="PF16739">
    <property type="entry name" value="CARD_2"/>
    <property type="match status" value="1"/>
</dbReference>
<evidence type="ECO:0000259" key="6">
    <source>
        <dbReference type="Pfam" id="PF16739"/>
    </source>
</evidence>
<dbReference type="Gene3D" id="1.10.533.10">
    <property type="entry name" value="Death Domain, Fas"/>
    <property type="match status" value="1"/>
</dbReference>
<accession>A0A8W8MIH1</accession>
<evidence type="ECO:0000256" key="5">
    <source>
        <dbReference type="ARBA" id="ARBA00022859"/>
    </source>
</evidence>
<dbReference type="InterPro" id="IPR011029">
    <property type="entry name" value="DEATH-like_dom_sf"/>
</dbReference>
<keyword evidence="3" id="KW-0399">Innate immunity</keyword>
<keyword evidence="1" id="KW-1017">Isopeptide bond</keyword>
<evidence type="ECO:0000256" key="2">
    <source>
        <dbReference type="ARBA" id="ARBA00022553"/>
    </source>
</evidence>
<evidence type="ECO:0000313" key="8">
    <source>
        <dbReference type="Proteomes" id="UP000005408"/>
    </source>
</evidence>
<dbReference type="AlphaFoldDB" id="A0A8W8MIH1"/>
<evidence type="ECO:0000256" key="1">
    <source>
        <dbReference type="ARBA" id="ARBA00022499"/>
    </source>
</evidence>
<organism evidence="7 8">
    <name type="scientific">Magallana gigas</name>
    <name type="common">Pacific oyster</name>
    <name type="synonym">Crassostrea gigas</name>
    <dbReference type="NCBI Taxonomy" id="29159"/>
    <lineage>
        <taxon>Eukaryota</taxon>
        <taxon>Metazoa</taxon>
        <taxon>Spiralia</taxon>
        <taxon>Lophotrochozoa</taxon>
        <taxon>Mollusca</taxon>
        <taxon>Bivalvia</taxon>
        <taxon>Autobranchia</taxon>
        <taxon>Pteriomorphia</taxon>
        <taxon>Ostreida</taxon>
        <taxon>Ostreoidea</taxon>
        <taxon>Ostreidae</taxon>
        <taxon>Magallana</taxon>
    </lineage>
</organism>